<dbReference type="Proteomes" id="UP000697107">
    <property type="component" value="Unassembled WGS sequence"/>
</dbReference>
<accession>A0A8T1AS76</accession>
<protein>
    <recommendedName>
        <fullName evidence="5">Secreted protein</fullName>
    </recommendedName>
</protein>
<keyword evidence="1" id="KW-0732">Signal</keyword>
<feature type="chain" id="PRO_5040097044" description="Secreted protein" evidence="1">
    <location>
        <begin position="22"/>
        <end position="80"/>
    </location>
</feature>
<evidence type="ECO:0000313" key="3">
    <source>
        <dbReference type="EMBL" id="KAG2964283.1"/>
    </source>
</evidence>
<dbReference type="EMBL" id="RCMI01001260">
    <property type="protein sequence ID" value="KAG2887600.1"/>
    <property type="molecule type" value="Genomic_DNA"/>
</dbReference>
<evidence type="ECO:0000313" key="4">
    <source>
        <dbReference type="Proteomes" id="UP000774804"/>
    </source>
</evidence>
<dbReference type="VEuPathDB" id="FungiDB:PC110_g11781"/>
<dbReference type="Proteomes" id="UP000774804">
    <property type="component" value="Unassembled WGS sequence"/>
</dbReference>
<comment type="caution">
    <text evidence="2">The sequence shown here is derived from an EMBL/GenBank/DDBJ whole genome shotgun (WGS) entry which is preliminary data.</text>
</comment>
<reference evidence="2" key="1">
    <citation type="submission" date="2018-10" db="EMBL/GenBank/DDBJ databases">
        <title>Effector identification in a new, highly contiguous assembly of the strawberry crown rot pathogen Phytophthora cactorum.</title>
        <authorList>
            <person name="Armitage A.D."/>
            <person name="Nellist C.F."/>
            <person name="Bates H."/>
            <person name="Vickerstaff R.J."/>
            <person name="Harrison R.J."/>
        </authorList>
    </citation>
    <scope>NUCLEOTIDE SEQUENCE</scope>
    <source>
        <strain evidence="2">4032</strain>
        <strain evidence="3">P415</strain>
    </source>
</reference>
<proteinExistence type="predicted"/>
<dbReference type="EMBL" id="RCML01001229">
    <property type="protein sequence ID" value="KAG2964283.1"/>
    <property type="molecule type" value="Genomic_DNA"/>
</dbReference>
<evidence type="ECO:0008006" key="5">
    <source>
        <dbReference type="Google" id="ProtNLM"/>
    </source>
</evidence>
<dbReference type="AlphaFoldDB" id="A0A8T1AS76"/>
<organism evidence="2 4">
    <name type="scientific">Phytophthora cactorum</name>
    <dbReference type="NCBI Taxonomy" id="29920"/>
    <lineage>
        <taxon>Eukaryota</taxon>
        <taxon>Sar</taxon>
        <taxon>Stramenopiles</taxon>
        <taxon>Oomycota</taxon>
        <taxon>Peronosporomycetes</taxon>
        <taxon>Peronosporales</taxon>
        <taxon>Peronosporaceae</taxon>
        <taxon>Phytophthora</taxon>
    </lineage>
</organism>
<gene>
    <name evidence="2" type="ORF">PC115_g20291</name>
    <name evidence="3" type="ORF">PC118_g20414</name>
</gene>
<name>A0A8T1AS76_9STRA</name>
<evidence type="ECO:0000256" key="1">
    <source>
        <dbReference type="SAM" id="SignalP"/>
    </source>
</evidence>
<sequence length="80" mass="8611">MTADEILVLIALLYDAGCCDSMILAVAALCCPPVECPVVPNIRFCLTAATDMDAEFDFLSKLLSCSKVTSYHRPSIGPQK</sequence>
<evidence type="ECO:0000313" key="2">
    <source>
        <dbReference type="EMBL" id="KAG2887600.1"/>
    </source>
</evidence>
<feature type="signal peptide" evidence="1">
    <location>
        <begin position="1"/>
        <end position="21"/>
    </location>
</feature>